<evidence type="ECO:0000313" key="3">
    <source>
        <dbReference type="EMBL" id="MBJ8325563.1"/>
    </source>
</evidence>
<dbReference type="PANTHER" id="PTHR46825:SF9">
    <property type="entry name" value="BETA-LACTAMASE-RELATED DOMAIN-CONTAINING PROTEIN"/>
    <property type="match status" value="1"/>
</dbReference>
<dbReference type="PANTHER" id="PTHR46825">
    <property type="entry name" value="D-ALANYL-D-ALANINE-CARBOXYPEPTIDASE/ENDOPEPTIDASE AMPH"/>
    <property type="match status" value="1"/>
</dbReference>
<evidence type="ECO:0000256" key="1">
    <source>
        <dbReference type="SAM" id="Phobius"/>
    </source>
</evidence>
<name>A0ABS0ZIM8_9STRE</name>
<feature type="domain" description="Beta-lactamase-related" evidence="2">
    <location>
        <begin position="40"/>
        <end position="333"/>
    </location>
</feature>
<evidence type="ECO:0000313" key="4">
    <source>
        <dbReference type="Proteomes" id="UP000653045"/>
    </source>
</evidence>
<comment type="caution">
    <text evidence="3">The sequence shown here is derived from an EMBL/GenBank/DDBJ whole genome shotgun (WGS) entry which is preliminary data.</text>
</comment>
<protein>
    <submittedName>
        <fullName evidence="3">Beta-lactamase family protein</fullName>
    </submittedName>
</protein>
<reference evidence="3 4" key="1">
    <citation type="journal article" date="2021" name="Int. J. Syst. Evol. Microbiol.">
        <title>Streptococcus vicugnae sp. nov., isolated from faeces of alpacas (Vicugna pacos) and cattle (Bos taurus), Streptococcus zalophi sp. nov., and Streptococcus pacificus sp. nov., isolated from respiratory tract of California sea lions (Zalophus californianus).</title>
        <authorList>
            <person name="Volokhov D.V."/>
            <person name="Zagorodnyaya T.A."/>
            <person name="Shen Z."/>
            <person name="Blom J."/>
            <person name="Furtak V.A."/>
            <person name="Eisenberg T."/>
            <person name="Fan P."/>
            <person name="Jeong K.C."/>
            <person name="Gao Y."/>
            <person name="Zhang S."/>
            <person name="Amselle M."/>
        </authorList>
    </citation>
    <scope>NUCLEOTIDE SEQUENCE [LARGE SCALE GENOMIC DNA]</scope>
    <source>
        <strain evidence="3 4">CSL7591</strain>
    </source>
</reference>
<dbReference type="InterPro" id="IPR012338">
    <property type="entry name" value="Beta-lactam/transpept-like"/>
</dbReference>
<evidence type="ECO:0000259" key="2">
    <source>
        <dbReference type="Pfam" id="PF00144"/>
    </source>
</evidence>
<keyword evidence="1" id="KW-0812">Transmembrane</keyword>
<dbReference type="Proteomes" id="UP000653045">
    <property type="component" value="Unassembled WGS sequence"/>
</dbReference>
<gene>
    <name evidence="3" type="ORF">JHK62_02560</name>
</gene>
<dbReference type="RefSeq" id="WP_199575109.1">
    <property type="nucleotide sequence ID" value="NZ_JAENBO010000001.1"/>
</dbReference>
<proteinExistence type="predicted"/>
<feature type="transmembrane region" description="Helical" evidence="1">
    <location>
        <begin position="407"/>
        <end position="428"/>
    </location>
</feature>
<feature type="transmembrane region" description="Helical" evidence="1">
    <location>
        <begin position="434"/>
        <end position="453"/>
    </location>
</feature>
<dbReference type="Pfam" id="PF00144">
    <property type="entry name" value="Beta-lactamase"/>
    <property type="match status" value="1"/>
</dbReference>
<keyword evidence="1" id="KW-0472">Membrane</keyword>
<feature type="transmembrane region" description="Helical" evidence="1">
    <location>
        <begin position="362"/>
        <end position="386"/>
    </location>
</feature>
<dbReference type="SUPFAM" id="SSF56601">
    <property type="entry name" value="beta-lactamase/transpeptidase-like"/>
    <property type="match status" value="1"/>
</dbReference>
<keyword evidence="4" id="KW-1185">Reference proteome</keyword>
<dbReference type="InterPro" id="IPR050491">
    <property type="entry name" value="AmpC-like"/>
</dbReference>
<dbReference type="Gene3D" id="3.40.710.10">
    <property type="entry name" value="DD-peptidase/beta-lactamase superfamily"/>
    <property type="match status" value="1"/>
</dbReference>
<dbReference type="InterPro" id="IPR001466">
    <property type="entry name" value="Beta-lactam-related"/>
</dbReference>
<organism evidence="3 4">
    <name type="scientific">Streptococcus pacificus</name>
    <dbReference type="NCBI Taxonomy" id="2740577"/>
    <lineage>
        <taxon>Bacteria</taxon>
        <taxon>Bacillati</taxon>
        <taxon>Bacillota</taxon>
        <taxon>Bacilli</taxon>
        <taxon>Lactobacillales</taxon>
        <taxon>Streptococcaceae</taxon>
        <taxon>Streptococcus</taxon>
    </lineage>
</organism>
<dbReference type="EMBL" id="JAENBO010000001">
    <property type="protein sequence ID" value="MBJ8325563.1"/>
    <property type="molecule type" value="Genomic_DNA"/>
</dbReference>
<keyword evidence="1" id="KW-1133">Transmembrane helix</keyword>
<sequence length="464" mass="53005">MLVRIKYFIVFLSIIFLGLTQSTTYANSDSIDYEKIDLQIRQDVKNYHIPAMAIVVVDKEQVLFSKTYGNNVTIETPFIIGSMSKSFTALAIMQLVEAGKINLDSPISEYIDCSEWFIEDKNSKNITVRDLLNHTSGITQFQRFGELKSTNFYGQHVYANTNYGLLGLIIENVSGMTYEDYINENIFLPLGMKNSAASLEKSYENGLIKGYRNYFGIPIESHAEYPKEISKGTWTNVPAGYLSASASDLGKYLQMYLQGGNDIISQSSIESMFYDGVSVNQGDYFYAMGWQYSEKMFQEKMIWHAGLVENYTSSMFILPEEDKAVVVLVNTNDYLVTNNLIQNIINPLLGETRDDFKENTYLVFHGLIDLFCLLLSMISFYSLITISKWKTKQKTWFLSFIDTVRHIVIPLVLFGIPIFLETPSWVIWSFARDLWLVLYVNAIILAITGLYKLKLTFLSKPKGL</sequence>
<accession>A0ABS0ZIM8</accession>